<dbReference type="AlphaFoldDB" id="A0A4Y7Q6M7"/>
<keyword evidence="3 4" id="KW-0687">Ribonucleoprotein</keyword>
<name>A0A4Y7Q6M7_9AGAM</name>
<dbReference type="OrthoDB" id="10250488at2759"/>
<organism evidence="5 6">
    <name type="scientific">Rickenella mellea</name>
    <dbReference type="NCBI Taxonomy" id="50990"/>
    <lineage>
        <taxon>Eukaryota</taxon>
        <taxon>Fungi</taxon>
        <taxon>Dikarya</taxon>
        <taxon>Basidiomycota</taxon>
        <taxon>Agaricomycotina</taxon>
        <taxon>Agaricomycetes</taxon>
        <taxon>Hymenochaetales</taxon>
        <taxon>Rickenellaceae</taxon>
        <taxon>Rickenella</taxon>
    </lineage>
</organism>
<dbReference type="GO" id="GO:0006412">
    <property type="term" value="P:translation"/>
    <property type="evidence" value="ECO:0007669"/>
    <property type="project" value="InterPro"/>
</dbReference>
<protein>
    <submittedName>
        <fullName evidence="5">Putative 60S ribosomal protein L38</fullName>
    </submittedName>
</protein>
<dbReference type="PANTHER" id="PTHR10965">
    <property type="entry name" value="60S RIBOSOMAL PROTEIN L38"/>
    <property type="match status" value="1"/>
</dbReference>
<dbReference type="FunFam" id="3.30.720.90:FF:000001">
    <property type="entry name" value="60S ribosomal protein L38"/>
    <property type="match status" value="1"/>
</dbReference>
<dbReference type="STRING" id="50990.A0A4Y7Q6M7"/>
<dbReference type="Pfam" id="PF01781">
    <property type="entry name" value="Ribosomal_L38e"/>
    <property type="match status" value="1"/>
</dbReference>
<dbReference type="GO" id="GO:0003735">
    <property type="term" value="F:structural constituent of ribosome"/>
    <property type="evidence" value="ECO:0007669"/>
    <property type="project" value="InterPro"/>
</dbReference>
<proteinExistence type="inferred from homology"/>
<dbReference type="Gene3D" id="3.30.720.90">
    <property type="match status" value="1"/>
</dbReference>
<comment type="similarity">
    <text evidence="1 4">Belongs to the eukaryotic ribosomal protein eL38 family.</text>
</comment>
<dbReference type="GO" id="GO:0022625">
    <property type="term" value="C:cytosolic large ribosomal subunit"/>
    <property type="evidence" value="ECO:0007669"/>
    <property type="project" value="TreeGrafter"/>
</dbReference>
<evidence type="ECO:0000256" key="2">
    <source>
        <dbReference type="ARBA" id="ARBA00022980"/>
    </source>
</evidence>
<dbReference type="EMBL" id="ML170174">
    <property type="protein sequence ID" value="TDL22529.1"/>
    <property type="molecule type" value="Genomic_DNA"/>
</dbReference>
<gene>
    <name evidence="5" type="ORF">BD410DRAFT_788343</name>
</gene>
<evidence type="ECO:0000256" key="3">
    <source>
        <dbReference type="ARBA" id="ARBA00023274"/>
    </source>
</evidence>
<evidence type="ECO:0000256" key="4">
    <source>
        <dbReference type="RuleBase" id="RU003445"/>
    </source>
</evidence>
<dbReference type="Proteomes" id="UP000294933">
    <property type="component" value="Unassembled WGS sequence"/>
</dbReference>
<dbReference type="PANTHER" id="PTHR10965:SF0">
    <property type="entry name" value="LARGE RIBOSOMAL SUBUNIT PROTEIN EL38"/>
    <property type="match status" value="1"/>
</dbReference>
<dbReference type="GO" id="GO:0022618">
    <property type="term" value="P:protein-RNA complex assembly"/>
    <property type="evidence" value="ECO:0007669"/>
    <property type="project" value="TreeGrafter"/>
</dbReference>
<evidence type="ECO:0000313" key="5">
    <source>
        <dbReference type="EMBL" id="TDL22529.1"/>
    </source>
</evidence>
<sequence>MPKEVKDIKQFLQIAQRKDAVSARIKKTKSRAAGKVTTTTKFKVRCKRFLYTLRLDDSEKAQKLEQSLPPGLKVEEVQKVPKKTK</sequence>
<dbReference type="InterPro" id="IPR002675">
    <property type="entry name" value="Ribosomal_eL38"/>
</dbReference>
<evidence type="ECO:0000313" key="6">
    <source>
        <dbReference type="Proteomes" id="UP000294933"/>
    </source>
</evidence>
<evidence type="ECO:0000256" key="1">
    <source>
        <dbReference type="ARBA" id="ARBA00007803"/>
    </source>
</evidence>
<accession>A0A4Y7Q6M7</accession>
<dbReference type="VEuPathDB" id="FungiDB:BD410DRAFT_788343"/>
<dbReference type="InterPro" id="IPR038464">
    <property type="entry name" value="Ribosomal_eL38_sf"/>
</dbReference>
<keyword evidence="6" id="KW-1185">Reference proteome</keyword>
<keyword evidence="2 4" id="KW-0689">Ribosomal protein</keyword>
<reference evidence="5 6" key="1">
    <citation type="submission" date="2018-06" db="EMBL/GenBank/DDBJ databases">
        <title>A transcriptomic atlas of mushroom development highlights an independent origin of complex multicellularity.</title>
        <authorList>
            <consortium name="DOE Joint Genome Institute"/>
            <person name="Krizsan K."/>
            <person name="Almasi E."/>
            <person name="Merenyi Z."/>
            <person name="Sahu N."/>
            <person name="Viragh M."/>
            <person name="Koszo T."/>
            <person name="Mondo S."/>
            <person name="Kiss B."/>
            <person name="Balint B."/>
            <person name="Kues U."/>
            <person name="Barry K."/>
            <person name="Hegedus J.C."/>
            <person name="Henrissat B."/>
            <person name="Johnson J."/>
            <person name="Lipzen A."/>
            <person name="Ohm R."/>
            <person name="Nagy I."/>
            <person name="Pangilinan J."/>
            <person name="Yan J."/>
            <person name="Xiong Y."/>
            <person name="Grigoriev I.V."/>
            <person name="Hibbett D.S."/>
            <person name="Nagy L.G."/>
        </authorList>
    </citation>
    <scope>NUCLEOTIDE SEQUENCE [LARGE SCALE GENOMIC DNA]</scope>
    <source>
        <strain evidence="5 6">SZMC22713</strain>
    </source>
</reference>